<accession>X1TUQ2</accession>
<feature type="non-terminal residue" evidence="1">
    <location>
        <position position="1"/>
    </location>
</feature>
<sequence length="252" mass="29193">FVLITNGIDTRVIDTISKKDLSEKNIGIQSKFWKNGCKLSSKDELKYRYEALTKFIGYSYDNLKLFSKSQIEDRMSVLKGNKNDLTKKYIPELFLKNKKLYCTVEKYLISSDVVFSIIGESGAGKTNHMCYLAENISSKYLTLFFSGANIYRPIIEEIKEDFNWIFSPNLDPHEIFNRLSYLASINKTKVIIFIDAIDEIPFQDSINDLSDLCRKVKKYPNIKLCISCKTNEWEKFLEVRGVPSALEESLYK</sequence>
<proteinExistence type="predicted"/>
<evidence type="ECO:0008006" key="2">
    <source>
        <dbReference type="Google" id="ProtNLM"/>
    </source>
</evidence>
<dbReference type="AlphaFoldDB" id="X1TUQ2"/>
<name>X1TUQ2_9ZZZZ</name>
<reference evidence="1" key="1">
    <citation type="journal article" date="2014" name="Front. Microbiol.">
        <title>High frequency of phylogenetically diverse reductive dehalogenase-homologous genes in deep subseafloor sedimentary metagenomes.</title>
        <authorList>
            <person name="Kawai M."/>
            <person name="Futagami T."/>
            <person name="Toyoda A."/>
            <person name="Takaki Y."/>
            <person name="Nishi S."/>
            <person name="Hori S."/>
            <person name="Arai W."/>
            <person name="Tsubouchi T."/>
            <person name="Morono Y."/>
            <person name="Uchiyama I."/>
            <person name="Ito T."/>
            <person name="Fujiyama A."/>
            <person name="Inagaki F."/>
            <person name="Takami H."/>
        </authorList>
    </citation>
    <scope>NUCLEOTIDE SEQUENCE</scope>
    <source>
        <strain evidence="1">Expedition CK06-06</strain>
    </source>
</reference>
<dbReference type="InterPro" id="IPR027417">
    <property type="entry name" value="P-loop_NTPase"/>
</dbReference>
<organism evidence="1">
    <name type="scientific">marine sediment metagenome</name>
    <dbReference type="NCBI Taxonomy" id="412755"/>
    <lineage>
        <taxon>unclassified sequences</taxon>
        <taxon>metagenomes</taxon>
        <taxon>ecological metagenomes</taxon>
    </lineage>
</organism>
<gene>
    <name evidence="1" type="ORF">S12H4_47252</name>
</gene>
<feature type="non-terminal residue" evidence="1">
    <location>
        <position position="252"/>
    </location>
</feature>
<dbReference type="SUPFAM" id="SSF52540">
    <property type="entry name" value="P-loop containing nucleoside triphosphate hydrolases"/>
    <property type="match status" value="1"/>
</dbReference>
<dbReference type="EMBL" id="BARW01029400">
    <property type="protein sequence ID" value="GAJ09063.1"/>
    <property type="molecule type" value="Genomic_DNA"/>
</dbReference>
<dbReference type="Gene3D" id="3.40.50.300">
    <property type="entry name" value="P-loop containing nucleotide triphosphate hydrolases"/>
    <property type="match status" value="1"/>
</dbReference>
<comment type="caution">
    <text evidence="1">The sequence shown here is derived from an EMBL/GenBank/DDBJ whole genome shotgun (WGS) entry which is preliminary data.</text>
</comment>
<evidence type="ECO:0000313" key="1">
    <source>
        <dbReference type="EMBL" id="GAJ09063.1"/>
    </source>
</evidence>
<protein>
    <recommendedName>
        <fullName evidence="2">NACHT domain-containing protein</fullName>
    </recommendedName>
</protein>